<dbReference type="AlphaFoldDB" id="A0A6A4SGE7"/>
<accession>A0A6A4SGE7</accession>
<name>A0A6A4SGE7_SCOMX</name>
<organism evidence="1 2">
    <name type="scientific">Scophthalmus maximus</name>
    <name type="common">Turbot</name>
    <name type="synonym">Psetta maxima</name>
    <dbReference type="NCBI Taxonomy" id="52904"/>
    <lineage>
        <taxon>Eukaryota</taxon>
        <taxon>Metazoa</taxon>
        <taxon>Chordata</taxon>
        <taxon>Craniata</taxon>
        <taxon>Vertebrata</taxon>
        <taxon>Euteleostomi</taxon>
        <taxon>Actinopterygii</taxon>
        <taxon>Neopterygii</taxon>
        <taxon>Teleostei</taxon>
        <taxon>Neoteleostei</taxon>
        <taxon>Acanthomorphata</taxon>
        <taxon>Carangaria</taxon>
        <taxon>Pleuronectiformes</taxon>
        <taxon>Pleuronectoidei</taxon>
        <taxon>Scophthalmidae</taxon>
        <taxon>Scophthalmus</taxon>
    </lineage>
</organism>
<dbReference type="EMBL" id="VEVO01000015">
    <property type="protein sequence ID" value="KAF0030970.1"/>
    <property type="molecule type" value="Genomic_DNA"/>
</dbReference>
<reference evidence="1 2" key="1">
    <citation type="submission" date="2019-06" db="EMBL/GenBank/DDBJ databases">
        <title>Draft genomes of female and male turbot (Scophthalmus maximus).</title>
        <authorList>
            <person name="Xu H."/>
            <person name="Xu X.-W."/>
            <person name="Shao C."/>
            <person name="Chen S."/>
        </authorList>
    </citation>
    <scope>NUCLEOTIDE SEQUENCE [LARGE SCALE GENOMIC DNA]</scope>
    <source>
        <strain evidence="1">Ysfricsl-2016a</strain>
        <tissue evidence="1">Blood</tissue>
    </source>
</reference>
<comment type="caution">
    <text evidence="1">The sequence shown here is derived from an EMBL/GenBank/DDBJ whole genome shotgun (WGS) entry which is preliminary data.</text>
</comment>
<gene>
    <name evidence="1" type="ORF">F2P81_017701</name>
</gene>
<protein>
    <submittedName>
        <fullName evidence="1">Uncharacterized protein</fullName>
    </submittedName>
</protein>
<sequence>MNRSGCSPSAAAATAETVLSCGTWRRERLVRYPEFTGTSGGNIGSVVTNELLLGGHCEPVCDVVEERLTPRGWRRLSLLSEVARGVTGVTGPDRGQGLHGNVNNSVRAKGQVLEPEVKMMMMKEDEEEGDSLRREFV</sequence>
<evidence type="ECO:0000313" key="1">
    <source>
        <dbReference type="EMBL" id="KAF0030970.1"/>
    </source>
</evidence>
<proteinExistence type="predicted"/>
<dbReference type="Proteomes" id="UP000438429">
    <property type="component" value="Unassembled WGS sequence"/>
</dbReference>
<evidence type="ECO:0000313" key="2">
    <source>
        <dbReference type="Proteomes" id="UP000438429"/>
    </source>
</evidence>